<protein>
    <submittedName>
        <fullName evidence="3">Putative secreted protein (Por secretion system target)</fullName>
    </submittedName>
</protein>
<feature type="signal peptide" evidence="2">
    <location>
        <begin position="1"/>
        <end position="33"/>
    </location>
</feature>
<comment type="caution">
    <text evidence="3">The sequence shown here is derived from an EMBL/GenBank/DDBJ whole genome shotgun (WGS) entry which is preliminary data.</text>
</comment>
<dbReference type="OrthoDB" id="9807669at2"/>
<dbReference type="Gene3D" id="2.60.120.260">
    <property type="entry name" value="Galactose-binding domain-like"/>
    <property type="match status" value="1"/>
</dbReference>
<reference evidence="3 4" key="1">
    <citation type="submission" date="2018-03" db="EMBL/GenBank/DDBJ databases">
        <title>Genomic Encyclopedia of Type Strains, Phase III (KMG-III): the genomes of soil and plant-associated and newly described type strains.</title>
        <authorList>
            <person name="Whitman W."/>
        </authorList>
    </citation>
    <scope>NUCLEOTIDE SEQUENCE [LARGE SCALE GENOMIC DNA]</scope>
    <source>
        <strain evidence="3 4">CGMCC 1.12700</strain>
    </source>
</reference>
<dbReference type="NCBIfam" id="TIGR04183">
    <property type="entry name" value="Por_Secre_tail"/>
    <property type="match status" value="1"/>
</dbReference>
<name>A0A2P8D6C3_9BACT</name>
<sequence>MKHRTSQRLQRLRRHATTVAALLFAATGFTASAQPCNNVSSLDINTGYDYVANSLVPNGQPDPEWFVSNLTPNCSAVPGAVAIGANARVANTAWAPLSSVSGWISFLNSGTYTISGSQPVMSYGMTLSRNFRVCQDDDFTFALQIANDNFCTQIDIDGNPIAFSQVASTATGNFTAFTPIAPFTITLTAGTHTINVRVHNYPITGSNPHGLNLLANIQSASGQSTLIGPGSPDDCTCMNSPSCSDTCYWKVSGNNIIGNNNIFGTLTKDDVRIKTSAQDRGIFTLDGLLGWNTMKPTAYLHVYCDGHNKEDGKLSDVRFERLERGMGNILVINEEGYVLDSKIPITRANAALEIEALKQSYEVEKERNDRLERELAEVKAKLNLLLENKLSQAKLSGSNELYQNAPNPANGQTVIAYNINTMKRDAYIVISAASGQVLQEYKINSNGYGKITFDGSKLPQGAYFYTLVVDQEPVATRKMVLQ</sequence>
<dbReference type="InterPro" id="IPR026444">
    <property type="entry name" value="Secre_tail"/>
</dbReference>
<evidence type="ECO:0000256" key="2">
    <source>
        <dbReference type="SAM" id="SignalP"/>
    </source>
</evidence>
<evidence type="ECO:0000256" key="1">
    <source>
        <dbReference type="SAM" id="Coils"/>
    </source>
</evidence>
<keyword evidence="1" id="KW-0175">Coiled coil</keyword>
<evidence type="ECO:0000313" key="3">
    <source>
        <dbReference type="EMBL" id="PSK92775.1"/>
    </source>
</evidence>
<dbReference type="RefSeq" id="WP_106522952.1">
    <property type="nucleotide sequence ID" value="NZ_PYGD01000003.1"/>
</dbReference>
<gene>
    <name evidence="3" type="ORF">B0I18_103358</name>
</gene>
<evidence type="ECO:0000313" key="4">
    <source>
        <dbReference type="Proteomes" id="UP000240572"/>
    </source>
</evidence>
<dbReference type="AlphaFoldDB" id="A0A2P8D6C3"/>
<keyword evidence="4" id="KW-1185">Reference proteome</keyword>
<feature type="chain" id="PRO_5015131280" evidence="2">
    <location>
        <begin position="34"/>
        <end position="482"/>
    </location>
</feature>
<feature type="coiled-coil region" evidence="1">
    <location>
        <begin position="347"/>
        <end position="388"/>
    </location>
</feature>
<keyword evidence="2" id="KW-0732">Signal</keyword>
<organism evidence="3 4">
    <name type="scientific">Taibaiella chishuiensis</name>
    <dbReference type="NCBI Taxonomy" id="1434707"/>
    <lineage>
        <taxon>Bacteria</taxon>
        <taxon>Pseudomonadati</taxon>
        <taxon>Bacteroidota</taxon>
        <taxon>Chitinophagia</taxon>
        <taxon>Chitinophagales</taxon>
        <taxon>Chitinophagaceae</taxon>
        <taxon>Taibaiella</taxon>
    </lineage>
</organism>
<dbReference type="Proteomes" id="UP000240572">
    <property type="component" value="Unassembled WGS sequence"/>
</dbReference>
<proteinExistence type="predicted"/>
<dbReference type="EMBL" id="PYGD01000003">
    <property type="protein sequence ID" value="PSK92775.1"/>
    <property type="molecule type" value="Genomic_DNA"/>
</dbReference>
<accession>A0A2P8D6C3</accession>